<sequence length="111" mass="13125">MALEGIEKWRIEKWALENLENFKDRMRISTTAEDENLKQMLLSSANALIRLTGARDFNDPTLVSLIFDRARYEYNDALDEFAENYREEVNLLYIQHGLEDEDDFKSETTQK</sequence>
<gene>
    <name evidence="1" type="ORF">Hs30E_12860</name>
</gene>
<proteinExistence type="predicted"/>
<dbReference type="Proteomes" id="UP000480303">
    <property type="component" value="Unassembled WGS sequence"/>
</dbReference>
<evidence type="ECO:0000313" key="2">
    <source>
        <dbReference type="Proteomes" id="UP000480303"/>
    </source>
</evidence>
<comment type="caution">
    <text evidence="1">The sequence shown here is derived from an EMBL/GenBank/DDBJ whole genome shotgun (WGS) entry which is preliminary data.</text>
</comment>
<accession>A0A6A0BDI7</accession>
<evidence type="ECO:0000313" key="1">
    <source>
        <dbReference type="EMBL" id="GFH42735.1"/>
    </source>
</evidence>
<protein>
    <submittedName>
        <fullName evidence="1">Uncharacterized protein</fullName>
    </submittedName>
</protein>
<organism evidence="1 2">
    <name type="scientific">Pseudolactococcus hodotermopsidis</name>
    <dbReference type="NCBI Taxonomy" id="2709157"/>
    <lineage>
        <taxon>Bacteria</taxon>
        <taxon>Bacillati</taxon>
        <taxon>Bacillota</taxon>
        <taxon>Bacilli</taxon>
        <taxon>Lactobacillales</taxon>
        <taxon>Streptococcaceae</taxon>
        <taxon>Pseudolactococcus</taxon>
    </lineage>
</organism>
<keyword evidence="2" id="KW-1185">Reference proteome</keyword>
<dbReference type="AlphaFoldDB" id="A0A6A0BDI7"/>
<dbReference type="EMBL" id="BLLI01000037">
    <property type="protein sequence ID" value="GFH42735.1"/>
    <property type="molecule type" value="Genomic_DNA"/>
</dbReference>
<name>A0A6A0BDI7_9LACT</name>
<dbReference type="RefSeq" id="WP_172209034.1">
    <property type="nucleotide sequence ID" value="NZ_BLLI01000037.1"/>
</dbReference>
<reference evidence="1 2" key="1">
    <citation type="submission" date="2020-02" db="EMBL/GenBank/DDBJ databases">
        <title>Draft genome sequence of Lactococcus sp. Hs30E4-3.</title>
        <authorList>
            <person name="Noda S."/>
            <person name="Yuki M."/>
            <person name="Ohkuma M."/>
        </authorList>
    </citation>
    <scope>NUCLEOTIDE SEQUENCE [LARGE SCALE GENOMIC DNA]</scope>
    <source>
        <strain evidence="1 2">Hs30E4-3</strain>
    </source>
</reference>